<keyword evidence="1" id="KW-1133">Transmembrane helix</keyword>
<protein>
    <submittedName>
        <fullName evidence="2">Uncharacterized protein</fullName>
    </submittedName>
</protein>
<evidence type="ECO:0000313" key="2">
    <source>
        <dbReference type="EMBL" id="GAI67783.1"/>
    </source>
</evidence>
<proteinExistence type="predicted"/>
<feature type="transmembrane region" description="Helical" evidence="1">
    <location>
        <begin position="58"/>
        <end position="80"/>
    </location>
</feature>
<name>X1QHR3_9ZZZZ</name>
<organism evidence="2">
    <name type="scientific">marine sediment metagenome</name>
    <dbReference type="NCBI Taxonomy" id="412755"/>
    <lineage>
        <taxon>unclassified sequences</taxon>
        <taxon>metagenomes</taxon>
        <taxon>ecological metagenomes</taxon>
    </lineage>
</organism>
<dbReference type="AlphaFoldDB" id="X1QHR3"/>
<keyword evidence="1" id="KW-0812">Transmembrane</keyword>
<sequence length="84" mass="8624">MLEAPPNIDVIIDEYLGQISAKPLNVALGKDNAYGYGIIAGGLLATSLGVVPVTDVSVMLSSLAPLLGIGLLSMVMTPMIKAVK</sequence>
<gene>
    <name evidence="2" type="ORF">S12H4_08886</name>
</gene>
<dbReference type="EMBL" id="BARW01003502">
    <property type="protein sequence ID" value="GAI67783.1"/>
    <property type="molecule type" value="Genomic_DNA"/>
</dbReference>
<reference evidence="2" key="1">
    <citation type="journal article" date="2014" name="Front. Microbiol.">
        <title>High frequency of phylogenetically diverse reductive dehalogenase-homologous genes in deep subseafloor sedimentary metagenomes.</title>
        <authorList>
            <person name="Kawai M."/>
            <person name="Futagami T."/>
            <person name="Toyoda A."/>
            <person name="Takaki Y."/>
            <person name="Nishi S."/>
            <person name="Hori S."/>
            <person name="Arai W."/>
            <person name="Tsubouchi T."/>
            <person name="Morono Y."/>
            <person name="Uchiyama I."/>
            <person name="Ito T."/>
            <person name="Fujiyama A."/>
            <person name="Inagaki F."/>
            <person name="Takami H."/>
        </authorList>
    </citation>
    <scope>NUCLEOTIDE SEQUENCE</scope>
    <source>
        <strain evidence="2">Expedition CK06-06</strain>
    </source>
</reference>
<keyword evidence="1" id="KW-0472">Membrane</keyword>
<accession>X1QHR3</accession>
<evidence type="ECO:0000256" key="1">
    <source>
        <dbReference type="SAM" id="Phobius"/>
    </source>
</evidence>
<feature type="transmembrane region" description="Helical" evidence="1">
    <location>
        <begin position="33"/>
        <end position="51"/>
    </location>
</feature>
<comment type="caution">
    <text evidence="2">The sequence shown here is derived from an EMBL/GenBank/DDBJ whole genome shotgun (WGS) entry which is preliminary data.</text>
</comment>